<dbReference type="InterPro" id="IPR051540">
    <property type="entry name" value="S-2-haloacid_dehalogenase"/>
</dbReference>
<dbReference type="Gene3D" id="1.10.150.240">
    <property type="entry name" value="Putative phosphatase, domain 2"/>
    <property type="match status" value="1"/>
</dbReference>
<evidence type="ECO:0000256" key="1">
    <source>
        <dbReference type="ARBA" id="ARBA00008106"/>
    </source>
</evidence>
<keyword evidence="2" id="KW-0378">Hydrolase</keyword>
<dbReference type="RefSeq" id="WP_205356186.1">
    <property type="nucleotide sequence ID" value="NZ_JADKYB010000003.1"/>
</dbReference>
<accession>A0ABS2TLW7</accession>
<reference evidence="3 4" key="1">
    <citation type="submission" date="2021-01" db="EMBL/GenBank/DDBJ databases">
        <title>Streptomyces acididurans sp. nov., isolated from a peat swamp forest soil.</title>
        <authorList>
            <person name="Chantavorakit T."/>
            <person name="Duangmal K."/>
        </authorList>
    </citation>
    <scope>NUCLEOTIDE SEQUENCE [LARGE SCALE GENOMIC DNA]</scope>
    <source>
        <strain evidence="3 4">KK5PA1</strain>
    </source>
</reference>
<comment type="caution">
    <text evidence="3">The sequence shown here is derived from an EMBL/GenBank/DDBJ whole genome shotgun (WGS) entry which is preliminary data.</text>
</comment>
<dbReference type="InterPro" id="IPR006328">
    <property type="entry name" value="2-HAD"/>
</dbReference>
<dbReference type="Gene3D" id="3.40.50.1000">
    <property type="entry name" value="HAD superfamily/HAD-like"/>
    <property type="match status" value="1"/>
</dbReference>
<dbReference type="NCBIfam" id="TIGR01428">
    <property type="entry name" value="HAD_type_II"/>
    <property type="match status" value="1"/>
</dbReference>
<dbReference type="PANTHER" id="PTHR43316">
    <property type="entry name" value="HYDROLASE, HALOACID DELAHOGENASE-RELATED"/>
    <property type="match status" value="1"/>
</dbReference>
<dbReference type="PANTHER" id="PTHR43316:SF3">
    <property type="entry name" value="HALOACID DEHALOGENASE, TYPE II (AFU_ORTHOLOGUE AFUA_2G07750)-RELATED"/>
    <property type="match status" value="1"/>
</dbReference>
<dbReference type="SFLD" id="SFLDG01129">
    <property type="entry name" value="C1.5:_HAD__Beta-PGM__Phosphata"/>
    <property type="match status" value="1"/>
</dbReference>
<dbReference type="CDD" id="cd02588">
    <property type="entry name" value="HAD_L2-DEX"/>
    <property type="match status" value="1"/>
</dbReference>
<evidence type="ECO:0000313" key="4">
    <source>
        <dbReference type="Proteomes" id="UP000749040"/>
    </source>
</evidence>
<dbReference type="InterPro" id="IPR036412">
    <property type="entry name" value="HAD-like_sf"/>
</dbReference>
<dbReference type="InterPro" id="IPR006439">
    <property type="entry name" value="HAD-SF_hydro_IA"/>
</dbReference>
<organism evidence="3 4">
    <name type="scientific">Actinacidiphila acididurans</name>
    <dbReference type="NCBI Taxonomy" id="2784346"/>
    <lineage>
        <taxon>Bacteria</taxon>
        <taxon>Bacillati</taxon>
        <taxon>Actinomycetota</taxon>
        <taxon>Actinomycetes</taxon>
        <taxon>Kitasatosporales</taxon>
        <taxon>Streptomycetaceae</taxon>
        <taxon>Actinacidiphila</taxon>
    </lineage>
</organism>
<dbReference type="NCBIfam" id="TIGR01493">
    <property type="entry name" value="HAD-SF-IA-v2"/>
    <property type="match status" value="1"/>
</dbReference>
<evidence type="ECO:0000256" key="2">
    <source>
        <dbReference type="ARBA" id="ARBA00022801"/>
    </source>
</evidence>
<evidence type="ECO:0000313" key="3">
    <source>
        <dbReference type="EMBL" id="MBM9504334.1"/>
    </source>
</evidence>
<keyword evidence="4" id="KW-1185">Reference proteome</keyword>
<dbReference type="SFLD" id="SFLDS00003">
    <property type="entry name" value="Haloacid_Dehalogenase"/>
    <property type="match status" value="1"/>
</dbReference>
<protein>
    <submittedName>
        <fullName evidence="3">Haloacid dehalogenase type II</fullName>
    </submittedName>
</protein>
<dbReference type="Pfam" id="PF00702">
    <property type="entry name" value="Hydrolase"/>
    <property type="match status" value="1"/>
</dbReference>
<dbReference type="PRINTS" id="PR00413">
    <property type="entry name" value="HADHALOGNASE"/>
</dbReference>
<dbReference type="EMBL" id="JADKYB010000003">
    <property type="protein sequence ID" value="MBM9504334.1"/>
    <property type="molecule type" value="Genomic_DNA"/>
</dbReference>
<gene>
    <name evidence="3" type="ORF">ITX44_07255</name>
</gene>
<comment type="similarity">
    <text evidence="1">Belongs to the HAD-like hydrolase superfamily. S-2-haloalkanoic acid dehalogenase family.</text>
</comment>
<sequence>MTPQDDGTHGLVRLVLFDMNETLSDMAPLRSRFKEIGLPGHLAATWFAGVLRDGIALTAAGGWASFGDVADDVLRGLLAGRRGWQGDPDRAVRAVLDAVNDLDVHPDVPDAIRGLHAAGLRLATLTNGSRTTGERLLARAGVLPHFEALLDVDEPRAWKPARAAYHWAAERLEVEPARILLVAVHPWDIDGAARAGMRTAWVNRGGGPYPRTMTAPDHTVSDLRELVTGPAAGGTTTGSRGK</sequence>
<dbReference type="SUPFAM" id="SSF56784">
    <property type="entry name" value="HAD-like"/>
    <property type="match status" value="1"/>
</dbReference>
<proteinExistence type="inferred from homology"/>
<dbReference type="Proteomes" id="UP000749040">
    <property type="component" value="Unassembled WGS sequence"/>
</dbReference>
<dbReference type="InterPro" id="IPR023214">
    <property type="entry name" value="HAD_sf"/>
</dbReference>
<dbReference type="InterPro" id="IPR023198">
    <property type="entry name" value="PGP-like_dom2"/>
</dbReference>
<name>A0ABS2TLW7_9ACTN</name>